<evidence type="ECO:0000313" key="1">
    <source>
        <dbReference type="EMBL" id="SHN29779.1"/>
    </source>
</evidence>
<sequence>MEDFIRVIGSVLGKYKFYTRKDHLVQKLFFLKNYSRVLNNNTFWNSKTNSHHLGN</sequence>
<keyword evidence="2" id="KW-1185">Reference proteome</keyword>
<gene>
    <name evidence="1" type="ORF">SAMN04488057_117100</name>
</gene>
<reference evidence="1 2" key="1">
    <citation type="submission" date="2016-11" db="EMBL/GenBank/DDBJ databases">
        <authorList>
            <person name="Jaros S."/>
            <person name="Januszkiewicz K."/>
            <person name="Wedrychowicz H."/>
        </authorList>
    </citation>
    <scope>NUCLEOTIDE SEQUENCE [LARGE SCALE GENOMIC DNA]</scope>
    <source>
        <strain evidence="1 2">CGMCC 1.6102</strain>
    </source>
</reference>
<organism evidence="1 2">
    <name type="scientific">Cyclobacterium lianum</name>
    <dbReference type="NCBI Taxonomy" id="388280"/>
    <lineage>
        <taxon>Bacteria</taxon>
        <taxon>Pseudomonadati</taxon>
        <taxon>Bacteroidota</taxon>
        <taxon>Cytophagia</taxon>
        <taxon>Cytophagales</taxon>
        <taxon>Cyclobacteriaceae</taxon>
        <taxon>Cyclobacterium</taxon>
    </lineage>
</organism>
<name>A0A1M7QFH3_9BACT</name>
<proteinExistence type="predicted"/>
<accession>A0A1M7QFH3</accession>
<evidence type="ECO:0000313" key="2">
    <source>
        <dbReference type="Proteomes" id="UP000184513"/>
    </source>
</evidence>
<dbReference type="EMBL" id="FRCY01000017">
    <property type="protein sequence ID" value="SHN29779.1"/>
    <property type="molecule type" value="Genomic_DNA"/>
</dbReference>
<protein>
    <submittedName>
        <fullName evidence="1">Uncharacterized protein</fullName>
    </submittedName>
</protein>
<dbReference type="AlphaFoldDB" id="A0A1M7QFH3"/>
<dbReference type="Proteomes" id="UP000184513">
    <property type="component" value="Unassembled WGS sequence"/>
</dbReference>